<gene>
    <name evidence="1" type="ORF">E5676_scaffold27G00190</name>
</gene>
<accession>A0A5D3DKS4</accession>
<proteinExistence type="predicted"/>
<reference evidence="1 2" key="1">
    <citation type="submission" date="2019-08" db="EMBL/GenBank/DDBJ databases">
        <title>Draft genome sequences of two oriental melons (Cucumis melo L. var makuwa).</title>
        <authorList>
            <person name="Kwon S.-Y."/>
        </authorList>
    </citation>
    <scope>NUCLEOTIDE SEQUENCE [LARGE SCALE GENOMIC DNA]</scope>
    <source>
        <strain evidence="2">cv. Chang Bougi</strain>
        <tissue evidence="1">Leaf</tissue>
    </source>
</reference>
<organism evidence="1 2">
    <name type="scientific">Cucumis melo var. makuwa</name>
    <name type="common">Oriental melon</name>
    <dbReference type="NCBI Taxonomy" id="1194695"/>
    <lineage>
        <taxon>Eukaryota</taxon>
        <taxon>Viridiplantae</taxon>
        <taxon>Streptophyta</taxon>
        <taxon>Embryophyta</taxon>
        <taxon>Tracheophyta</taxon>
        <taxon>Spermatophyta</taxon>
        <taxon>Magnoliopsida</taxon>
        <taxon>eudicotyledons</taxon>
        <taxon>Gunneridae</taxon>
        <taxon>Pentapetalae</taxon>
        <taxon>rosids</taxon>
        <taxon>fabids</taxon>
        <taxon>Cucurbitales</taxon>
        <taxon>Cucurbitaceae</taxon>
        <taxon>Benincaseae</taxon>
        <taxon>Cucumis</taxon>
    </lineage>
</organism>
<protein>
    <submittedName>
        <fullName evidence="1">Uncharacterized protein</fullName>
    </submittedName>
</protein>
<dbReference type="Proteomes" id="UP000321947">
    <property type="component" value="Unassembled WGS sequence"/>
</dbReference>
<evidence type="ECO:0000313" key="2">
    <source>
        <dbReference type="Proteomes" id="UP000321947"/>
    </source>
</evidence>
<dbReference type="EMBL" id="SSTD01003948">
    <property type="protein sequence ID" value="TYK24217.1"/>
    <property type="molecule type" value="Genomic_DNA"/>
</dbReference>
<sequence length="53" mass="6467">MNGFELDKDYPTLQFESDEDAVKMFIFYFIKLPMMGKERRQHMDWMMLGLINN</sequence>
<name>A0A5D3DKS4_CUCMM</name>
<evidence type="ECO:0000313" key="1">
    <source>
        <dbReference type="EMBL" id="TYK24217.1"/>
    </source>
</evidence>
<dbReference type="AlphaFoldDB" id="A0A5D3DKS4"/>
<comment type="caution">
    <text evidence="1">The sequence shown here is derived from an EMBL/GenBank/DDBJ whole genome shotgun (WGS) entry which is preliminary data.</text>
</comment>